<proteinExistence type="predicted"/>
<dbReference type="PANTHER" id="PTHR48098:SF3">
    <property type="entry name" value="IRON(III) ENTEROBACTIN ESTERASE"/>
    <property type="match status" value="1"/>
</dbReference>
<sequence>METERGNIRDLPFESWELGETLNLWVYFPARFSPLYKYSLCICQDGKDFFQLGRIARTADELLANSKIEDVIIVGIPYANIQDRRRKYHPDGEQNPAYIRFLAHELVPYLDREFPTYQMGASRTLMGDSLAATVSLMAALKYPHTFGKAALMSPLVNEKVLAAVKQCPDPQLVNIYHIVGKGETEVKTTDGKIQNFVTPNRKLHDALTKKGFPGFYEEFDGNHSWRYWQKELRRALLYHFKKY</sequence>
<dbReference type="Proteomes" id="UP000391919">
    <property type="component" value="Unassembled WGS sequence"/>
</dbReference>
<comment type="caution">
    <text evidence="1">The sequence shown here is derived from an EMBL/GenBank/DDBJ whole genome shotgun (WGS) entry which is preliminary data.</text>
</comment>
<dbReference type="InterPro" id="IPR029058">
    <property type="entry name" value="AB_hydrolase_fold"/>
</dbReference>
<dbReference type="EMBL" id="BKZQ01000021">
    <property type="protein sequence ID" value="GER70491.1"/>
    <property type="molecule type" value="Genomic_DNA"/>
</dbReference>
<dbReference type="AlphaFoldDB" id="A0A5J4JFR7"/>
<evidence type="ECO:0000313" key="1">
    <source>
        <dbReference type="EMBL" id="GER70491.1"/>
    </source>
</evidence>
<dbReference type="InterPro" id="IPR000801">
    <property type="entry name" value="Esterase-like"/>
</dbReference>
<evidence type="ECO:0008006" key="3">
    <source>
        <dbReference type="Google" id="ProtNLM"/>
    </source>
</evidence>
<dbReference type="Pfam" id="PF00756">
    <property type="entry name" value="Esterase"/>
    <property type="match status" value="1"/>
</dbReference>
<dbReference type="SUPFAM" id="SSF53474">
    <property type="entry name" value="alpha/beta-Hydrolases"/>
    <property type="match status" value="1"/>
</dbReference>
<accession>A0A5J4JFR7</accession>
<dbReference type="Gene3D" id="3.40.50.1820">
    <property type="entry name" value="alpha/beta hydrolase"/>
    <property type="match status" value="1"/>
</dbReference>
<name>A0A5J4JFR7_9BACI</name>
<dbReference type="RefSeq" id="WP_151679707.1">
    <property type="nucleotide sequence ID" value="NZ_BKZP01000018.1"/>
</dbReference>
<dbReference type="InterPro" id="IPR050583">
    <property type="entry name" value="Mycobacterial_A85_antigen"/>
</dbReference>
<reference evidence="1 2" key="1">
    <citation type="submission" date="2019-09" db="EMBL/GenBank/DDBJ databases">
        <title>Draft genome sequence of Bacillus sp. JC-7.</title>
        <authorList>
            <person name="Tanaka N."/>
            <person name="Shiwa Y."/>
            <person name="Fujita N."/>
            <person name="Tanasupawat S."/>
        </authorList>
    </citation>
    <scope>NUCLEOTIDE SEQUENCE [LARGE SCALE GENOMIC DNA]</scope>
    <source>
        <strain evidence="1 2">JC-7</strain>
    </source>
</reference>
<dbReference type="PANTHER" id="PTHR48098">
    <property type="entry name" value="ENTEROCHELIN ESTERASE-RELATED"/>
    <property type="match status" value="1"/>
</dbReference>
<keyword evidence="2" id="KW-1185">Reference proteome</keyword>
<evidence type="ECO:0000313" key="2">
    <source>
        <dbReference type="Proteomes" id="UP000391919"/>
    </source>
</evidence>
<organism evidence="1 2">
    <name type="scientific">Weizmannia acidilactici</name>
    <dbReference type="NCBI Taxonomy" id="2607726"/>
    <lineage>
        <taxon>Bacteria</taxon>
        <taxon>Bacillati</taxon>
        <taxon>Bacillota</taxon>
        <taxon>Bacilli</taxon>
        <taxon>Bacillales</taxon>
        <taxon>Bacillaceae</taxon>
        <taxon>Heyndrickxia</taxon>
    </lineage>
</organism>
<protein>
    <recommendedName>
        <fullName evidence="3">Esterase</fullName>
    </recommendedName>
</protein>
<gene>
    <name evidence="1" type="ORF">BpJC7_17940</name>
</gene>